<dbReference type="EMBL" id="SHNN01000004">
    <property type="protein sequence ID" value="MCX2982715.1"/>
    <property type="molecule type" value="Genomic_DNA"/>
</dbReference>
<keyword evidence="2" id="KW-1185">Reference proteome</keyword>
<reference evidence="1" key="1">
    <citation type="submission" date="2019-02" db="EMBL/GenBank/DDBJ databases">
        <authorList>
            <person name="Li S.-H."/>
        </authorList>
    </citation>
    <scope>NUCLEOTIDE SEQUENCE</scope>
    <source>
        <strain evidence="1">IMCC14734</strain>
    </source>
</reference>
<sequence length="874" mass="99683">MTAERLKDLLVYIRSFKQPGEGAHFQNFIDEGFTLLDDATKWANIEQELYLFEAAEERTLTQRGGSILNGITNLAKTHSKNQDLWPPSRVVMLGTTINIAPMYTYPVNWIIDFKELADKILSGPGGGAKYRHSIHAMQASLSKSRFDPYVDDFVSGGQVLADALDDDNYFKILLSQTNRGDHSRLGNVRKLNNPKLHGNVAKHAQRNQHNLRAGSMSKGAFWVYQLSPKWYRQCQTYIDAVYKDKGELKAVSAITRLTKISSSMVDHKEHLPFLEDLNTHGIEAFLLHDADLLLAVYGIEDKRARDSFGEILRMYNTLHETSHRVHNFLKYTVSVPCDSGDDEYSNIDLSGIAEISSLLTQHIIDYAAYELGRIDGDVKAETTIFGQVTTIKAVFLNHLSHLDDTDMSLLSEYGIYALKMNNSKIFKRVRYSIREAFEKNILSVDSAKQYQSAISRLCKHYKLAEVKSYAVSAGKRERHKRTLSESDYYSIEDVASLAYAIELALCDRNLSLHDEQVLRLGRVLIKTGWNLAPVLTLEVDDILQLNTSSSSQARHFVRLFKKRADYETQFYEFEMSSDDLEKEGIVFGTEVTNALRDLKAIRDNFPSDIRGELPEKSKLKYRLPLYIDTKGKVRGFSFKNFTSKLNIILRRNECNIQFNCQRIRKGGLNYIYKQFSRNFKEYKKAGQHSLKVFLDVYLRDNGIRSEETLSSATSIMANYFTGRPISDDIIIVTDIPDDSKQTPSGRCTSQGNDAEAIAYLNTHKHLNKEVDNESPRCSDFNACLFCRHFRVIADAEHVWRLLSYKEYIVGEMQRAVSDYEEVTDQARYIDELEKRVDEILEDLAAINSDAISSGKQLMKTKGCHEDWALLAETG</sequence>
<evidence type="ECO:0000313" key="2">
    <source>
        <dbReference type="Proteomes" id="UP001143362"/>
    </source>
</evidence>
<protein>
    <recommendedName>
        <fullName evidence="3">Integrase</fullName>
    </recommendedName>
</protein>
<evidence type="ECO:0008006" key="3">
    <source>
        <dbReference type="Google" id="ProtNLM"/>
    </source>
</evidence>
<accession>A0ABT3TLV2</accession>
<name>A0ABT3TLV2_9GAMM</name>
<organism evidence="1 2">
    <name type="scientific">Candidatus Litorirhabdus singularis</name>
    <dbReference type="NCBI Taxonomy" id="2518993"/>
    <lineage>
        <taxon>Bacteria</taxon>
        <taxon>Pseudomonadati</taxon>
        <taxon>Pseudomonadota</taxon>
        <taxon>Gammaproteobacteria</taxon>
        <taxon>Cellvibrionales</taxon>
        <taxon>Halieaceae</taxon>
        <taxon>Candidatus Litorirhabdus</taxon>
    </lineage>
</organism>
<evidence type="ECO:0000313" key="1">
    <source>
        <dbReference type="EMBL" id="MCX2982715.1"/>
    </source>
</evidence>
<dbReference type="RefSeq" id="WP_279246747.1">
    <property type="nucleotide sequence ID" value="NZ_SHNN01000004.1"/>
</dbReference>
<dbReference type="Proteomes" id="UP001143362">
    <property type="component" value="Unassembled WGS sequence"/>
</dbReference>
<proteinExistence type="predicted"/>
<gene>
    <name evidence="1" type="ORF">EYC98_17775</name>
</gene>
<comment type="caution">
    <text evidence="1">The sequence shown here is derived from an EMBL/GenBank/DDBJ whole genome shotgun (WGS) entry which is preliminary data.</text>
</comment>